<evidence type="ECO:0000256" key="3">
    <source>
        <dbReference type="ARBA" id="ARBA00023175"/>
    </source>
</evidence>
<dbReference type="GO" id="GO:0007018">
    <property type="term" value="P:microtubule-based movement"/>
    <property type="evidence" value="ECO:0007669"/>
    <property type="project" value="InterPro"/>
</dbReference>
<comment type="similarity">
    <text evidence="4">Belongs to the TRAFAC class myosin-kinesin ATPase superfamily. Kinesin family.</text>
</comment>
<dbReference type="InterPro" id="IPR036961">
    <property type="entry name" value="Kinesin_motor_dom_sf"/>
</dbReference>
<gene>
    <name evidence="6" type="ORF">EHAR0213_LOCUS11200</name>
</gene>
<proteinExistence type="inferred from homology"/>
<dbReference type="InterPro" id="IPR001752">
    <property type="entry name" value="Kinesin_motor_dom"/>
</dbReference>
<accession>A0A7S3NBU1</accession>
<dbReference type="GO" id="GO:0005524">
    <property type="term" value="F:ATP binding"/>
    <property type="evidence" value="ECO:0007669"/>
    <property type="project" value="InterPro"/>
</dbReference>
<keyword evidence="1" id="KW-0493">Microtubule</keyword>
<evidence type="ECO:0000256" key="2">
    <source>
        <dbReference type="ARBA" id="ARBA00023054"/>
    </source>
</evidence>
<dbReference type="PROSITE" id="PS50067">
    <property type="entry name" value="KINESIN_MOTOR_2"/>
    <property type="match status" value="1"/>
</dbReference>
<dbReference type="SMART" id="SM00129">
    <property type="entry name" value="KISc"/>
    <property type="match status" value="1"/>
</dbReference>
<feature type="domain" description="Kinesin motor" evidence="5">
    <location>
        <begin position="1"/>
        <end position="111"/>
    </location>
</feature>
<evidence type="ECO:0000259" key="5">
    <source>
        <dbReference type="PROSITE" id="PS50067"/>
    </source>
</evidence>
<organism evidence="6">
    <name type="scientific">Euplotes harpa</name>
    <dbReference type="NCBI Taxonomy" id="151035"/>
    <lineage>
        <taxon>Eukaryota</taxon>
        <taxon>Sar</taxon>
        <taxon>Alveolata</taxon>
        <taxon>Ciliophora</taxon>
        <taxon>Intramacronucleata</taxon>
        <taxon>Spirotrichea</taxon>
        <taxon>Hypotrichia</taxon>
        <taxon>Euplotida</taxon>
        <taxon>Euplotidae</taxon>
        <taxon>Euplotes</taxon>
    </lineage>
</organism>
<dbReference type="AlphaFoldDB" id="A0A7S3NBU1"/>
<keyword evidence="3" id="KW-0505">Motor protein</keyword>
<protein>
    <recommendedName>
        <fullName evidence="5">Kinesin motor domain-containing protein</fullName>
    </recommendedName>
</protein>
<reference evidence="6" key="1">
    <citation type="submission" date="2021-01" db="EMBL/GenBank/DDBJ databases">
        <authorList>
            <person name="Corre E."/>
            <person name="Pelletier E."/>
            <person name="Niang G."/>
            <person name="Scheremetjew M."/>
            <person name="Finn R."/>
            <person name="Kale V."/>
            <person name="Holt S."/>
            <person name="Cochrane G."/>
            <person name="Meng A."/>
            <person name="Brown T."/>
            <person name="Cohen L."/>
        </authorList>
    </citation>
    <scope>NUCLEOTIDE SEQUENCE</scope>
    <source>
        <strain evidence="6">FSP1.4</strain>
    </source>
</reference>
<evidence type="ECO:0000256" key="4">
    <source>
        <dbReference type="PROSITE-ProRule" id="PRU00283"/>
    </source>
</evidence>
<dbReference type="PANTHER" id="PTHR47968">
    <property type="entry name" value="CENTROMERE PROTEIN E"/>
    <property type="match status" value="1"/>
</dbReference>
<dbReference type="SUPFAM" id="SSF52540">
    <property type="entry name" value="P-loop containing nucleoside triphosphate hydrolases"/>
    <property type="match status" value="1"/>
</dbReference>
<dbReference type="EMBL" id="HBII01026793">
    <property type="protein sequence ID" value="CAE0352284.1"/>
    <property type="molecule type" value="Transcribed_RNA"/>
</dbReference>
<sequence length="361" mass="40897">MKLQKVYKTKLNFCDLAGSEKLSVDEDIEVNHLKELKSINLSLTTLGKVIYAMAQGKSSYIPYRESKLTRFLQDSIGKNSKTWLIATVSPTVETFDETLNTLKFADQAIKIKVKALNHSIEIKESEKIDELQKEVEYLKELLNLKRNGNPDDLHRQLYILKKENVKLKKIAVGQGAVPRNLLTSSLNTPISTARHPLLGIGALDSLDVSKEFRSPAEQANEARANNRYDRYINGEKLENTSKFIDQHDSGVFKNSKTTGVTTSRNRIFSREGRGSKDLQYAGAKVLAGNYKYDPTNLHQPDVIPVRIRSLNKIDNKTGSIAHNIVQQQLIDRSLKGNKESEKRLNYLNDLEKRMKAGFKYS</sequence>
<dbReference type="PANTHER" id="PTHR47968:SF36">
    <property type="entry name" value="KINESIN HEAVY CHAIN ISOFORM X1"/>
    <property type="match status" value="1"/>
</dbReference>
<dbReference type="GO" id="GO:0005874">
    <property type="term" value="C:microtubule"/>
    <property type="evidence" value="ECO:0007669"/>
    <property type="project" value="UniProtKB-KW"/>
</dbReference>
<dbReference type="PRINTS" id="PR00380">
    <property type="entry name" value="KINESINHEAVY"/>
</dbReference>
<dbReference type="InterPro" id="IPR027417">
    <property type="entry name" value="P-loop_NTPase"/>
</dbReference>
<dbReference type="GO" id="GO:0003777">
    <property type="term" value="F:microtubule motor activity"/>
    <property type="evidence" value="ECO:0007669"/>
    <property type="project" value="InterPro"/>
</dbReference>
<evidence type="ECO:0000256" key="1">
    <source>
        <dbReference type="ARBA" id="ARBA00022701"/>
    </source>
</evidence>
<dbReference type="Gene3D" id="3.40.850.10">
    <property type="entry name" value="Kinesin motor domain"/>
    <property type="match status" value="1"/>
</dbReference>
<dbReference type="Pfam" id="PF00225">
    <property type="entry name" value="Kinesin"/>
    <property type="match status" value="1"/>
</dbReference>
<comment type="caution">
    <text evidence="4">Lacks conserved residue(s) required for the propagation of feature annotation.</text>
</comment>
<dbReference type="GO" id="GO:0008017">
    <property type="term" value="F:microtubule binding"/>
    <property type="evidence" value="ECO:0007669"/>
    <property type="project" value="InterPro"/>
</dbReference>
<evidence type="ECO:0000313" key="6">
    <source>
        <dbReference type="EMBL" id="CAE0352284.1"/>
    </source>
</evidence>
<keyword evidence="2" id="KW-0175">Coiled coil</keyword>
<dbReference type="InterPro" id="IPR027640">
    <property type="entry name" value="Kinesin-like_fam"/>
</dbReference>
<name>A0A7S3NBU1_9SPIT</name>